<sequence length="89" mass="9796">MTDGVPNDPGGPPLDPPSGCADPLLWRVARALHEAHRPRPDNFCECKAFWPCPDAQLAEEALQLAYDRPAPRVNRTTLGRNANLGRWPA</sequence>
<dbReference type="RefSeq" id="WP_259861885.1">
    <property type="nucleotide sequence ID" value="NZ_BAAAST010000029.1"/>
</dbReference>
<keyword evidence="3" id="KW-1185">Reference proteome</keyword>
<organism evidence="2 3">
    <name type="scientific">Dactylosporangium fulvum</name>
    <dbReference type="NCBI Taxonomy" id="53359"/>
    <lineage>
        <taxon>Bacteria</taxon>
        <taxon>Bacillati</taxon>
        <taxon>Actinomycetota</taxon>
        <taxon>Actinomycetes</taxon>
        <taxon>Micromonosporales</taxon>
        <taxon>Micromonosporaceae</taxon>
        <taxon>Dactylosporangium</taxon>
    </lineage>
</organism>
<reference evidence="2" key="2">
    <citation type="submission" date="2022-09" db="EMBL/GenBank/DDBJ databases">
        <title>Biosynthetic gene clusters of Dactylosporangioum fulvum.</title>
        <authorList>
            <person name="Caradec T."/>
        </authorList>
    </citation>
    <scope>NUCLEOTIDE SEQUENCE</scope>
    <source>
        <strain evidence="2">NRRL B-16292</strain>
    </source>
</reference>
<evidence type="ECO:0000313" key="3">
    <source>
        <dbReference type="Proteomes" id="UP001059617"/>
    </source>
</evidence>
<evidence type="ECO:0000256" key="1">
    <source>
        <dbReference type="SAM" id="MobiDB-lite"/>
    </source>
</evidence>
<evidence type="ECO:0000313" key="2">
    <source>
        <dbReference type="EMBL" id="UWP84060.1"/>
    </source>
</evidence>
<accession>A0ABY5W3U3</accession>
<proteinExistence type="predicted"/>
<name>A0ABY5W3U3_9ACTN</name>
<dbReference type="Proteomes" id="UP001059617">
    <property type="component" value="Chromosome"/>
</dbReference>
<feature type="region of interest" description="Disordered" evidence="1">
    <location>
        <begin position="1"/>
        <end position="20"/>
    </location>
</feature>
<protein>
    <submittedName>
        <fullName evidence="2">Uncharacterized protein</fullName>
    </submittedName>
</protein>
<gene>
    <name evidence="2" type="ORF">Dfulv_07350</name>
</gene>
<reference evidence="2" key="1">
    <citation type="submission" date="2021-04" db="EMBL/GenBank/DDBJ databases">
        <authorList>
            <person name="Hartkoorn R.C."/>
            <person name="Beaudoing E."/>
            <person name="Hot D."/>
        </authorList>
    </citation>
    <scope>NUCLEOTIDE SEQUENCE</scope>
    <source>
        <strain evidence="2">NRRL B-16292</strain>
    </source>
</reference>
<dbReference type="EMBL" id="CP073720">
    <property type="protein sequence ID" value="UWP84060.1"/>
    <property type="molecule type" value="Genomic_DNA"/>
</dbReference>